<dbReference type="AGR" id="WB:WBGene00018010"/>
<dbReference type="WormBase" id="F33E11.2b">
    <property type="protein sequence ID" value="CE50884"/>
    <property type="gene ID" value="WBGene00018010"/>
</dbReference>
<evidence type="ECO:0000313" key="4">
    <source>
        <dbReference type="WormBase" id="F33E11.2b"/>
    </source>
</evidence>
<evidence type="ECO:0000313" key="2">
    <source>
        <dbReference type="EMBL" id="CTQ86795.1"/>
    </source>
</evidence>
<dbReference type="EMBL" id="BX284605">
    <property type="protein sequence ID" value="CTQ86795.1"/>
    <property type="molecule type" value="Genomic_DNA"/>
</dbReference>
<feature type="region of interest" description="Disordered" evidence="1">
    <location>
        <begin position="251"/>
        <end position="273"/>
    </location>
</feature>
<name>A0A0K3AUV1_CAEEL</name>
<dbReference type="ExpressionAtlas" id="A0A0K3AUV1">
    <property type="expression patterns" value="baseline and differential"/>
</dbReference>
<accession>A0A0K3AUV1</accession>
<sequence length="273" mass="29542">MARKAYEKLQELGISRHVTPLFAENVTVPIPGVVFLDCVVNDMTLISRIAGLVARAAFHIKNESPQHGLIEVGAPYNLVDNISYPGLIRFCGKVRNNLGNNYNIQCDIFQMCQFGARSLGSVHNTITVTVAAAAPIPNLVPRGILAPPPPPPPLPLPPVRRRAPKVLNLQKFIDAYQPVQSTGYPIGTPAAAAAVEKESAAPVVPENAEKEVAPKIAQKLELCGTPCKIKAEPEDEDIIILKHIAPNTDGGVKRVGSRNKIGKRSQKLKTRRL</sequence>
<proteinExistence type="predicted"/>
<keyword evidence="3" id="KW-1185">Reference proteome</keyword>
<organism evidence="2 3">
    <name type="scientific">Caenorhabditis elegans</name>
    <dbReference type="NCBI Taxonomy" id="6239"/>
    <lineage>
        <taxon>Eukaryota</taxon>
        <taxon>Metazoa</taxon>
        <taxon>Ecdysozoa</taxon>
        <taxon>Nematoda</taxon>
        <taxon>Chromadorea</taxon>
        <taxon>Rhabditida</taxon>
        <taxon>Rhabditina</taxon>
        <taxon>Rhabditomorpha</taxon>
        <taxon>Rhabditoidea</taxon>
        <taxon>Rhabditidae</taxon>
        <taxon>Peloderinae</taxon>
        <taxon>Caenorhabditis</taxon>
    </lineage>
</organism>
<dbReference type="Bgee" id="WBGene00018010">
    <property type="expression patterns" value="Expressed in germ line (C elegans) and 3 other cell types or tissues"/>
</dbReference>
<evidence type="ECO:0000256" key="1">
    <source>
        <dbReference type="SAM" id="MobiDB-lite"/>
    </source>
</evidence>
<feature type="compositionally biased region" description="Basic residues" evidence="1">
    <location>
        <begin position="255"/>
        <end position="273"/>
    </location>
</feature>
<dbReference type="AlphaFoldDB" id="A0A0K3AUV1"/>
<evidence type="ECO:0000313" key="3">
    <source>
        <dbReference type="Proteomes" id="UP000001940"/>
    </source>
</evidence>
<gene>
    <name evidence="2" type="ORF">CELE_F33E11.2</name>
    <name evidence="2 4" type="ORF">F33E11.2</name>
</gene>
<protein>
    <submittedName>
        <fullName evidence="2">'chromo' domain containing protein</fullName>
    </submittedName>
</protein>
<dbReference type="Proteomes" id="UP000001940">
    <property type="component" value="Chromosome V"/>
</dbReference>
<reference evidence="2 3" key="1">
    <citation type="journal article" date="1998" name="Science">
        <title>Genome sequence of the nematode C. elegans: a platform for investigating biology.</title>
        <authorList>
            <consortium name="The C. elegans sequencing consortium"/>
            <person name="Sulson J.E."/>
            <person name="Waterston R."/>
        </authorList>
    </citation>
    <scope>NUCLEOTIDE SEQUENCE [LARGE SCALE GENOMIC DNA]</scope>
    <source>
        <strain evidence="2 3">Bristol N2</strain>
    </source>
</reference>